<sequence>MNNFKLEPADILVNINQRNDPFSRVKRWLMGPFEHCFPYLGKVRLIVDPKQNVTLRFPLLFESNGRGAVIQALSNRYGQPVIVMRLKSEYQGKIPRALKEAVKLASEEKARYDYWCILEFCIPRLLCQKLGIPLALRYSKDEFQICSEAVS</sequence>
<evidence type="ECO:0000313" key="1">
    <source>
        <dbReference type="EMBL" id="GAI84102.1"/>
    </source>
</evidence>
<feature type="non-terminal residue" evidence="1">
    <location>
        <position position="151"/>
    </location>
</feature>
<reference evidence="1" key="1">
    <citation type="journal article" date="2014" name="Front. Microbiol.">
        <title>High frequency of phylogenetically diverse reductive dehalogenase-homologous genes in deep subseafloor sedimentary metagenomes.</title>
        <authorList>
            <person name="Kawai M."/>
            <person name="Futagami T."/>
            <person name="Toyoda A."/>
            <person name="Takaki Y."/>
            <person name="Nishi S."/>
            <person name="Hori S."/>
            <person name="Arai W."/>
            <person name="Tsubouchi T."/>
            <person name="Morono Y."/>
            <person name="Uchiyama I."/>
            <person name="Ito T."/>
            <person name="Fujiyama A."/>
            <person name="Inagaki F."/>
            <person name="Takami H."/>
        </authorList>
    </citation>
    <scope>NUCLEOTIDE SEQUENCE</scope>
    <source>
        <strain evidence="1">Expedition CK06-06</strain>
    </source>
</reference>
<proteinExistence type="predicted"/>
<name>X1RTN3_9ZZZZ</name>
<organism evidence="1">
    <name type="scientific">marine sediment metagenome</name>
    <dbReference type="NCBI Taxonomy" id="412755"/>
    <lineage>
        <taxon>unclassified sequences</taxon>
        <taxon>metagenomes</taxon>
        <taxon>ecological metagenomes</taxon>
    </lineage>
</organism>
<dbReference type="AlphaFoldDB" id="X1RTN3"/>
<dbReference type="EMBL" id="BARW01005874">
    <property type="protein sequence ID" value="GAI84102.1"/>
    <property type="molecule type" value="Genomic_DNA"/>
</dbReference>
<gene>
    <name evidence="1" type="ORF">S12H4_12389</name>
</gene>
<comment type="caution">
    <text evidence="1">The sequence shown here is derived from an EMBL/GenBank/DDBJ whole genome shotgun (WGS) entry which is preliminary data.</text>
</comment>
<accession>X1RTN3</accession>
<protein>
    <submittedName>
        <fullName evidence="1">Uncharacterized protein</fullName>
    </submittedName>
</protein>